<dbReference type="Gene3D" id="3.40.830.10">
    <property type="entry name" value="LigB-like"/>
    <property type="match status" value="1"/>
</dbReference>
<dbReference type="Pfam" id="PF01875">
    <property type="entry name" value="Memo"/>
    <property type="match status" value="1"/>
</dbReference>
<dbReference type="InterPro" id="IPR002737">
    <property type="entry name" value="MEMO1_fam"/>
</dbReference>
<name>A0A2T9YPC4_9FUNG</name>
<sequence>DELNSQLENWLSKVQDKTPNILEPSTLVDISDLQTCAIISPHAGYAYCGKTAAFGFKSVNIDPIKRVFVLGPSHYVYFEDISLSVCDEIQTPLGNLCVDRETISDLNKTGKFSKLSISQEEEEHSLEMQFPYIYKIFESKIDEIKVVPAIVGHLDSCESVYGDIFSKYLGDPENLFVISSDFCHWGSRFQYMFYSTSEKPSENPSFLKSIGYKKAKLQNQKVNISPSCPIYKSIKNLDFEGMSSITSCDPEPFSVYLEKTQNTICGHSPISVLLSSVHSHVLDKKNEKSEKDSEGNLEDPESSEFEFNFIHYSQSSSVVDPTDSSVSYASGILYRNQ</sequence>
<dbReference type="NCBIfam" id="TIGR04336">
    <property type="entry name" value="AmmeMemoSam_B"/>
    <property type="match status" value="1"/>
</dbReference>
<dbReference type="CDD" id="cd07361">
    <property type="entry name" value="MEMO_like"/>
    <property type="match status" value="1"/>
</dbReference>
<keyword evidence="3" id="KW-1185">Reference proteome</keyword>
<feature type="non-terminal residue" evidence="2">
    <location>
        <position position="1"/>
    </location>
</feature>
<comment type="caution">
    <text evidence="2">The sequence shown here is derived from an EMBL/GenBank/DDBJ whole genome shotgun (WGS) entry which is preliminary data.</text>
</comment>
<evidence type="ECO:0000256" key="1">
    <source>
        <dbReference type="ARBA" id="ARBA00006315"/>
    </source>
</evidence>
<evidence type="ECO:0008006" key="4">
    <source>
        <dbReference type="Google" id="ProtNLM"/>
    </source>
</evidence>
<gene>
    <name evidence="2" type="ORF">BB560_005961</name>
</gene>
<dbReference type="OrthoDB" id="417112at2759"/>
<comment type="similarity">
    <text evidence="1">Belongs to the MEMO1 family.</text>
</comment>
<evidence type="ECO:0000313" key="2">
    <source>
        <dbReference type="EMBL" id="PVU94141.1"/>
    </source>
</evidence>
<proteinExistence type="inferred from homology"/>
<protein>
    <recommendedName>
        <fullName evidence="4">AmmeMemoRadiSam system protein B</fullName>
    </recommendedName>
</protein>
<dbReference type="AlphaFoldDB" id="A0A2T9YPC4"/>
<dbReference type="EMBL" id="MBFS01002664">
    <property type="protein sequence ID" value="PVU94141.1"/>
    <property type="molecule type" value="Genomic_DNA"/>
</dbReference>
<dbReference type="HAMAP" id="MF_00055">
    <property type="entry name" value="MEMO1"/>
    <property type="match status" value="1"/>
</dbReference>
<evidence type="ECO:0000313" key="3">
    <source>
        <dbReference type="Proteomes" id="UP000245609"/>
    </source>
</evidence>
<accession>A0A2T9YPC4</accession>
<organism evidence="2 3">
    <name type="scientific">Smittium megazygosporum</name>
    <dbReference type="NCBI Taxonomy" id="133381"/>
    <lineage>
        <taxon>Eukaryota</taxon>
        <taxon>Fungi</taxon>
        <taxon>Fungi incertae sedis</taxon>
        <taxon>Zoopagomycota</taxon>
        <taxon>Kickxellomycotina</taxon>
        <taxon>Harpellomycetes</taxon>
        <taxon>Harpellales</taxon>
        <taxon>Legeriomycetaceae</taxon>
        <taxon>Smittium</taxon>
    </lineage>
</organism>
<dbReference type="Proteomes" id="UP000245609">
    <property type="component" value="Unassembled WGS sequence"/>
</dbReference>
<reference evidence="2 3" key="1">
    <citation type="journal article" date="2018" name="MBio">
        <title>Comparative Genomics Reveals the Core Gene Toolbox for the Fungus-Insect Symbiosis.</title>
        <authorList>
            <person name="Wang Y."/>
            <person name="Stata M."/>
            <person name="Wang W."/>
            <person name="Stajich J.E."/>
            <person name="White M.M."/>
            <person name="Moncalvo J.M."/>
        </authorList>
    </citation>
    <scope>NUCLEOTIDE SEQUENCE [LARGE SCALE GENOMIC DNA]</scope>
    <source>
        <strain evidence="2 3">SC-DP-2</strain>
    </source>
</reference>
<dbReference type="PANTHER" id="PTHR11060">
    <property type="entry name" value="PROTEIN MEMO1"/>
    <property type="match status" value="1"/>
</dbReference>
<dbReference type="STRING" id="133381.A0A2T9YPC4"/>
<dbReference type="PANTHER" id="PTHR11060:SF0">
    <property type="entry name" value="PROTEIN MEMO1"/>
    <property type="match status" value="1"/>
</dbReference>